<proteinExistence type="predicted"/>
<evidence type="ECO:0000313" key="1">
    <source>
        <dbReference type="EMBL" id="EQB55003.1"/>
    </source>
</evidence>
<dbReference type="Proteomes" id="UP000015530">
    <property type="component" value="Unassembled WGS sequence"/>
</dbReference>
<sequence length="12" mass="1359">MRTTPGPQLRVC</sequence>
<accession>T0KQU1</accession>
<name>T0KQU1_COLGC</name>
<reference evidence="2" key="1">
    <citation type="journal article" date="2013" name="Mol. Plant Microbe Interact.">
        <title>Global aspects of pacC regulation of pathogenicity genes in Colletotrichum gloeosporioides as revealed by transcriptome analysis.</title>
        <authorList>
            <person name="Alkan N."/>
            <person name="Meng X."/>
            <person name="Friedlander G."/>
            <person name="Reuveni E."/>
            <person name="Sukno S."/>
            <person name="Sherman A."/>
            <person name="Thon M."/>
            <person name="Fluhr R."/>
            <person name="Prusky D."/>
        </authorList>
    </citation>
    <scope>NUCLEOTIDE SEQUENCE [LARGE SCALE GENOMIC DNA]</scope>
    <source>
        <strain evidence="2">Cg-14</strain>
    </source>
</reference>
<gene>
    <name evidence="1" type="ORF">CGLO_05104</name>
</gene>
<dbReference type="EMBL" id="AMYD01001023">
    <property type="protein sequence ID" value="EQB55003.1"/>
    <property type="molecule type" value="Genomic_DNA"/>
</dbReference>
<protein>
    <submittedName>
        <fullName evidence="1">Uncharacterized protein</fullName>
    </submittedName>
</protein>
<evidence type="ECO:0000313" key="2">
    <source>
        <dbReference type="Proteomes" id="UP000015530"/>
    </source>
</evidence>
<organism evidence="1 2">
    <name type="scientific">Colletotrichum gloeosporioides (strain Cg-14)</name>
    <name type="common">Anthracnose fungus</name>
    <name type="synonym">Glomerella cingulata</name>
    <dbReference type="NCBI Taxonomy" id="1237896"/>
    <lineage>
        <taxon>Eukaryota</taxon>
        <taxon>Fungi</taxon>
        <taxon>Dikarya</taxon>
        <taxon>Ascomycota</taxon>
        <taxon>Pezizomycotina</taxon>
        <taxon>Sordariomycetes</taxon>
        <taxon>Hypocreomycetidae</taxon>
        <taxon>Glomerellales</taxon>
        <taxon>Glomerellaceae</taxon>
        <taxon>Colletotrichum</taxon>
        <taxon>Colletotrichum gloeosporioides species complex</taxon>
    </lineage>
</organism>
<dbReference type="HOGENOM" id="CLU_3436800_0_0_1"/>
<comment type="caution">
    <text evidence="1">The sequence shown here is derived from an EMBL/GenBank/DDBJ whole genome shotgun (WGS) entry which is preliminary data.</text>
</comment>